<proteinExistence type="predicted"/>
<dbReference type="CDD" id="cd01002">
    <property type="entry name" value="PBP2_Ehub_like"/>
    <property type="match status" value="1"/>
</dbReference>
<evidence type="ECO:0000256" key="2">
    <source>
        <dbReference type="SAM" id="Phobius"/>
    </source>
</evidence>
<feature type="transmembrane region" description="Helical" evidence="2">
    <location>
        <begin position="33"/>
        <end position="51"/>
    </location>
</feature>
<keyword evidence="2" id="KW-0472">Membrane</keyword>
<dbReference type="Proteomes" id="UP000280307">
    <property type="component" value="Unassembled WGS sequence"/>
</dbReference>
<protein>
    <submittedName>
        <fullName evidence="4">Ectoine/hydroxyectoine ABC transporter substrate-binding protein EhuB</fullName>
    </submittedName>
</protein>
<feature type="domain" description="Solute-binding protein family 3/N-terminal" evidence="3">
    <location>
        <begin position="66"/>
        <end position="301"/>
    </location>
</feature>
<evidence type="ECO:0000313" key="5">
    <source>
        <dbReference type="Proteomes" id="UP000280307"/>
    </source>
</evidence>
<reference evidence="4 5" key="1">
    <citation type="submission" date="2018-12" db="EMBL/GenBank/DDBJ databases">
        <title>Genome Sequence of Candidatus Viridilinea halotolerans isolated from saline sulfide-rich spring.</title>
        <authorList>
            <person name="Grouzdev D.S."/>
            <person name="Burganskaya E.I."/>
            <person name="Krutkina M.S."/>
            <person name="Sukhacheva M.V."/>
            <person name="Gorlenko V.M."/>
        </authorList>
    </citation>
    <scope>NUCLEOTIDE SEQUENCE [LARGE SCALE GENOMIC DNA]</scope>
    <source>
        <strain evidence="4">Chok-6</strain>
    </source>
</reference>
<dbReference type="SUPFAM" id="SSF53850">
    <property type="entry name" value="Periplasmic binding protein-like II"/>
    <property type="match status" value="1"/>
</dbReference>
<sequence>MLGVAIETMLRCAQHDYNADASRVHRMRLPKPYIVVALLATALLLWGATLWQRPETTLERIERRGVVRVGYAPEQPFAYRDAHGQVTGEAVAVARLILARLGIESIEWVQTEWAELMPELQAGRFDLIATGMFVTCERAALIAFTEPTFALEQAFLVRAGNPHALHSYADVERQSWVRLAVVSGTHEQSLATASGITLPQIVTVPDAHTGLVAVLDGQADAFALTRLAIERLAAQDGAAGRVQIAAPFFQPELPGLWSRGYGAFGVRQADASLREALNAELRTFVGSPEHQALVAPFGFRLADLPGSTTTEALLARCAP</sequence>
<dbReference type="NCBIfam" id="TIGR02995">
    <property type="entry name" value="ectoine_ehuB"/>
    <property type="match status" value="1"/>
</dbReference>
<dbReference type="PANTHER" id="PTHR35936:SF17">
    <property type="entry name" value="ARGININE-BINDING EXTRACELLULAR PROTEIN ARTP"/>
    <property type="match status" value="1"/>
</dbReference>
<keyword evidence="1" id="KW-0732">Signal</keyword>
<accession>A0A426U444</accession>
<evidence type="ECO:0000259" key="3">
    <source>
        <dbReference type="SMART" id="SM00062"/>
    </source>
</evidence>
<organism evidence="4 5">
    <name type="scientific">Candidatus Viridilinea halotolerans</name>
    <dbReference type="NCBI Taxonomy" id="2491704"/>
    <lineage>
        <taxon>Bacteria</taxon>
        <taxon>Bacillati</taxon>
        <taxon>Chloroflexota</taxon>
        <taxon>Chloroflexia</taxon>
        <taxon>Chloroflexales</taxon>
        <taxon>Chloroflexineae</taxon>
        <taxon>Oscillochloridaceae</taxon>
        <taxon>Candidatus Viridilinea</taxon>
    </lineage>
</organism>
<gene>
    <name evidence="4" type="primary">ehuB</name>
    <name evidence="4" type="ORF">EI684_06565</name>
</gene>
<dbReference type="GO" id="GO:0033294">
    <property type="term" value="F:ectoine binding"/>
    <property type="evidence" value="ECO:0007669"/>
    <property type="project" value="InterPro"/>
</dbReference>
<dbReference type="GO" id="GO:0051470">
    <property type="term" value="P:ectoine transmembrane transport"/>
    <property type="evidence" value="ECO:0007669"/>
    <property type="project" value="InterPro"/>
</dbReference>
<keyword evidence="2" id="KW-0812">Transmembrane</keyword>
<evidence type="ECO:0000256" key="1">
    <source>
        <dbReference type="ARBA" id="ARBA00022729"/>
    </source>
</evidence>
<dbReference type="InterPro" id="IPR014337">
    <property type="entry name" value="Ectoine_EhuB"/>
</dbReference>
<name>A0A426U444_9CHLR</name>
<dbReference type="Gene3D" id="3.40.190.10">
    <property type="entry name" value="Periplasmic binding protein-like II"/>
    <property type="match status" value="2"/>
</dbReference>
<dbReference type="PANTHER" id="PTHR35936">
    <property type="entry name" value="MEMBRANE-BOUND LYTIC MUREIN TRANSGLYCOSYLASE F"/>
    <property type="match status" value="1"/>
</dbReference>
<dbReference type="InterPro" id="IPR001638">
    <property type="entry name" value="Solute-binding_3/MltF_N"/>
</dbReference>
<dbReference type="EMBL" id="RSAS01000251">
    <property type="protein sequence ID" value="RRR74644.1"/>
    <property type="molecule type" value="Genomic_DNA"/>
</dbReference>
<dbReference type="Pfam" id="PF00497">
    <property type="entry name" value="SBP_bac_3"/>
    <property type="match status" value="1"/>
</dbReference>
<comment type="caution">
    <text evidence="4">The sequence shown here is derived from an EMBL/GenBank/DDBJ whole genome shotgun (WGS) entry which is preliminary data.</text>
</comment>
<evidence type="ECO:0000313" key="4">
    <source>
        <dbReference type="EMBL" id="RRR74644.1"/>
    </source>
</evidence>
<dbReference type="SMART" id="SM00062">
    <property type="entry name" value="PBPb"/>
    <property type="match status" value="1"/>
</dbReference>
<dbReference type="AlphaFoldDB" id="A0A426U444"/>
<keyword evidence="2" id="KW-1133">Transmembrane helix</keyword>